<keyword evidence="4" id="KW-0547">Nucleotide-binding</keyword>
<evidence type="ECO:0000256" key="3">
    <source>
        <dbReference type="ARBA" id="ARBA00022722"/>
    </source>
</evidence>
<dbReference type="PANTHER" id="PTHR34139">
    <property type="entry name" value="UPF0331 PROTEIN MJ0127"/>
    <property type="match status" value="1"/>
</dbReference>
<protein>
    <submittedName>
        <fullName evidence="7">DUF86 domain-containing protein</fullName>
    </submittedName>
</protein>
<evidence type="ECO:0000313" key="8">
    <source>
        <dbReference type="Proteomes" id="UP001057561"/>
    </source>
</evidence>
<reference evidence="7" key="1">
    <citation type="submission" date="2022-06" db="EMBL/GenBank/DDBJ databases">
        <title>Nostosin G and Spiroidesin B from the Cyanobacterium Dolichospermum sp. NIES-1697.</title>
        <authorList>
            <person name="Phan C.-S."/>
            <person name="Mehjabin J.J."/>
            <person name="Anas A.R.J."/>
            <person name="Hayasaka M."/>
            <person name="Onoki R."/>
            <person name="Wang J."/>
            <person name="Umezawa T."/>
            <person name="Washio K."/>
            <person name="Morikawa M."/>
            <person name="Okino T."/>
        </authorList>
    </citation>
    <scope>NUCLEOTIDE SEQUENCE</scope>
    <source>
        <strain evidence="7">NIES-1697</strain>
    </source>
</reference>
<keyword evidence="8" id="KW-1185">Reference proteome</keyword>
<keyword evidence="1" id="KW-0597">Phosphoprotein</keyword>
<comment type="similarity">
    <text evidence="6">Belongs to the HepT RNase toxin family.</text>
</comment>
<name>A0ABY5M361_9CYAN</name>
<organism evidence="7 8">
    <name type="scientific">Dolichospermum heterosporum TAC447</name>
    <dbReference type="NCBI Taxonomy" id="747523"/>
    <lineage>
        <taxon>Bacteria</taxon>
        <taxon>Bacillati</taxon>
        <taxon>Cyanobacteriota</taxon>
        <taxon>Cyanophyceae</taxon>
        <taxon>Nostocales</taxon>
        <taxon>Aphanizomenonaceae</taxon>
        <taxon>Dolichospermum</taxon>
        <taxon>Dolichospermum heterosporum</taxon>
    </lineage>
</organism>
<dbReference type="InterPro" id="IPR037038">
    <property type="entry name" value="HepT-like_sf"/>
</dbReference>
<evidence type="ECO:0000256" key="4">
    <source>
        <dbReference type="ARBA" id="ARBA00022741"/>
    </source>
</evidence>
<gene>
    <name evidence="7" type="ORF">NG743_11205</name>
</gene>
<proteinExistence type="inferred from homology"/>
<dbReference type="PANTHER" id="PTHR34139:SF1">
    <property type="entry name" value="RNASE MJ1380-RELATED"/>
    <property type="match status" value="1"/>
</dbReference>
<evidence type="ECO:0000313" key="7">
    <source>
        <dbReference type="EMBL" id="UUO17499.1"/>
    </source>
</evidence>
<dbReference type="InterPro" id="IPR008201">
    <property type="entry name" value="HepT-like"/>
</dbReference>
<evidence type="ECO:0000256" key="2">
    <source>
        <dbReference type="ARBA" id="ARBA00022649"/>
    </source>
</evidence>
<keyword evidence="2" id="KW-1277">Toxin-antitoxin system</keyword>
<keyword evidence="3" id="KW-0540">Nuclease</keyword>
<dbReference type="Proteomes" id="UP001057561">
    <property type="component" value="Chromosome"/>
</dbReference>
<dbReference type="InterPro" id="IPR051813">
    <property type="entry name" value="HepT_RNase_toxin"/>
</dbReference>
<keyword evidence="5" id="KW-0378">Hydrolase</keyword>
<evidence type="ECO:0000256" key="1">
    <source>
        <dbReference type="ARBA" id="ARBA00022553"/>
    </source>
</evidence>
<evidence type="ECO:0000256" key="5">
    <source>
        <dbReference type="ARBA" id="ARBA00022801"/>
    </source>
</evidence>
<dbReference type="Pfam" id="PF01934">
    <property type="entry name" value="HepT-like"/>
    <property type="match status" value="1"/>
</dbReference>
<dbReference type="Gene3D" id="1.20.120.580">
    <property type="entry name" value="bsu32300-like"/>
    <property type="match status" value="1"/>
</dbReference>
<evidence type="ECO:0000256" key="6">
    <source>
        <dbReference type="ARBA" id="ARBA00024207"/>
    </source>
</evidence>
<sequence>MSKIDDLTRLKHIKDSAREALYFVKSRRREDLDDDRMLSLALVRLVEIMGEAANHVSESCQSKYLKIPWRQIIGMRNRMVHAYFDVDLDIVWQVITKDLPLLLIEVEKGN</sequence>
<dbReference type="RefSeq" id="WP_027402889.1">
    <property type="nucleotide sequence ID" value="NZ_CP099464.1"/>
</dbReference>
<dbReference type="EMBL" id="CP099464">
    <property type="protein sequence ID" value="UUO17499.1"/>
    <property type="molecule type" value="Genomic_DNA"/>
</dbReference>
<accession>A0ABY5M361</accession>